<dbReference type="SMART" id="SM00062">
    <property type="entry name" value="PBPb"/>
    <property type="match status" value="1"/>
</dbReference>
<dbReference type="RefSeq" id="WP_188038738.1">
    <property type="nucleotide sequence ID" value="NZ_JACVHF010000002.1"/>
</dbReference>
<sequence length="259" mass="28443">MKKWMRLVCAALVSAGLLMTLTGCGKSTTPTTPSKKIVVGTEASFRPFEWRNEKGDIIGFDIELAKEVGAEIGAEVEIQNIPFDGLIAALNNKNIDMVSSAMTITEKRKESVDFSKPYFEATQAIVLKKGSSPKNLSDLKGKNVGIQNGTTGQDVVETLMGNRDPHIKRFESVLDALNTLRIDGLDAVVADKPVVQNYLLSNPESQLVLLDDNSFVKEEYGFAFRKGDTELQTQVNEALDKLEKKGKIKELAAKYLGEK</sequence>
<dbReference type="SMART" id="SM00079">
    <property type="entry name" value="PBPe"/>
    <property type="match status" value="1"/>
</dbReference>
<protein>
    <submittedName>
        <fullName evidence="8">Transporter substrate-binding domain-containing protein</fullName>
    </submittedName>
</protein>
<evidence type="ECO:0000259" key="7">
    <source>
        <dbReference type="SMART" id="SM00079"/>
    </source>
</evidence>
<evidence type="ECO:0000256" key="3">
    <source>
        <dbReference type="ARBA" id="ARBA00022729"/>
    </source>
</evidence>
<accession>A0ABR7SYT4</accession>
<proteinExistence type="inferred from homology"/>
<comment type="subcellular location">
    <subcellularLocation>
        <location evidence="1">Cell envelope</location>
    </subcellularLocation>
</comment>
<evidence type="ECO:0000256" key="4">
    <source>
        <dbReference type="RuleBase" id="RU003744"/>
    </source>
</evidence>
<evidence type="ECO:0000313" key="9">
    <source>
        <dbReference type="Proteomes" id="UP000617402"/>
    </source>
</evidence>
<comment type="caution">
    <text evidence="8">The sequence shown here is derived from an EMBL/GenBank/DDBJ whole genome shotgun (WGS) entry which is preliminary data.</text>
</comment>
<evidence type="ECO:0000259" key="6">
    <source>
        <dbReference type="SMART" id="SM00062"/>
    </source>
</evidence>
<dbReference type="CDD" id="cd13624">
    <property type="entry name" value="PBP2_Arg_Lys_His"/>
    <property type="match status" value="1"/>
</dbReference>
<evidence type="ECO:0000313" key="8">
    <source>
        <dbReference type="EMBL" id="MBC9783586.1"/>
    </source>
</evidence>
<keyword evidence="3 5" id="KW-0732">Signal</keyword>
<feature type="chain" id="PRO_5045131298" evidence="5">
    <location>
        <begin position="26"/>
        <end position="259"/>
    </location>
</feature>
<dbReference type="PANTHER" id="PTHR35936:SF17">
    <property type="entry name" value="ARGININE-BINDING EXTRACELLULAR PROTEIN ARTP"/>
    <property type="match status" value="1"/>
</dbReference>
<reference evidence="8 9" key="1">
    <citation type="submission" date="2020-07" db="EMBL/GenBank/DDBJ databases">
        <title>Draft whole-genome sequence of Heliobacterium chlorum DSM 3682, type strain.</title>
        <authorList>
            <person name="Kyndt J.A."/>
            <person name="Meyer T.E."/>
            <person name="Imhoff J.F."/>
        </authorList>
    </citation>
    <scope>NUCLEOTIDE SEQUENCE [LARGE SCALE GENOMIC DNA]</scope>
    <source>
        <strain evidence="8 9">DSM 3682</strain>
    </source>
</reference>
<feature type="domain" description="Ionotropic glutamate receptor C-terminal" evidence="7">
    <location>
        <begin position="36"/>
        <end position="258"/>
    </location>
</feature>
<dbReference type="InterPro" id="IPR001320">
    <property type="entry name" value="Iontro_rcpt_C"/>
</dbReference>
<dbReference type="Gene3D" id="3.40.190.10">
    <property type="entry name" value="Periplasmic binding protein-like II"/>
    <property type="match status" value="2"/>
</dbReference>
<dbReference type="PROSITE" id="PS51257">
    <property type="entry name" value="PROKAR_LIPOPROTEIN"/>
    <property type="match status" value="1"/>
</dbReference>
<dbReference type="InterPro" id="IPR001638">
    <property type="entry name" value="Solute-binding_3/MltF_N"/>
</dbReference>
<dbReference type="PROSITE" id="PS01039">
    <property type="entry name" value="SBP_BACTERIAL_3"/>
    <property type="match status" value="1"/>
</dbReference>
<keyword evidence="9" id="KW-1185">Reference proteome</keyword>
<gene>
    <name evidence="8" type="ORF">H1S01_03540</name>
</gene>
<evidence type="ECO:0000256" key="5">
    <source>
        <dbReference type="SAM" id="SignalP"/>
    </source>
</evidence>
<dbReference type="PANTHER" id="PTHR35936">
    <property type="entry name" value="MEMBRANE-BOUND LYTIC MUREIN TRANSGLYCOSYLASE F"/>
    <property type="match status" value="1"/>
</dbReference>
<dbReference type="Proteomes" id="UP000617402">
    <property type="component" value="Unassembled WGS sequence"/>
</dbReference>
<comment type="similarity">
    <text evidence="2 4">Belongs to the bacterial solute-binding protein 3 family.</text>
</comment>
<dbReference type="SUPFAM" id="SSF53850">
    <property type="entry name" value="Periplasmic binding protein-like II"/>
    <property type="match status" value="1"/>
</dbReference>
<feature type="domain" description="Solute-binding protein family 3/N-terminal" evidence="6">
    <location>
        <begin position="36"/>
        <end position="259"/>
    </location>
</feature>
<dbReference type="InterPro" id="IPR018313">
    <property type="entry name" value="SBP_3_CS"/>
</dbReference>
<evidence type="ECO:0000256" key="2">
    <source>
        <dbReference type="ARBA" id="ARBA00010333"/>
    </source>
</evidence>
<evidence type="ECO:0000256" key="1">
    <source>
        <dbReference type="ARBA" id="ARBA00004196"/>
    </source>
</evidence>
<dbReference type="EMBL" id="JACVHF010000002">
    <property type="protein sequence ID" value="MBC9783586.1"/>
    <property type="molecule type" value="Genomic_DNA"/>
</dbReference>
<name>A0ABR7SYT4_HELCL</name>
<organism evidence="8 9">
    <name type="scientific">Heliobacterium chlorum</name>
    <dbReference type="NCBI Taxonomy" id="2698"/>
    <lineage>
        <taxon>Bacteria</taxon>
        <taxon>Bacillati</taxon>
        <taxon>Bacillota</taxon>
        <taxon>Clostridia</taxon>
        <taxon>Eubacteriales</taxon>
        <taxon>Heliobacteriaceae</taxon>
        <taxon>Heliobacterium</taxon>
    </lineage>
</organism>
<feature type="signal peptide" evidence="5">
    <location>
        <begin position="1"/>
        <end position="25"/>
    </location>
</feature>
<dbReference type="Pfam" id="PF00497">
    <property type="entry name" value="SBP_bac_3"/>
    <property type="match status" value="1"/>
</dbReference>